<dbReference type="AlphaFoldDB" id="A0ABD0LMS4"/>
<sequence length="95" mass="10935">MRLICLFAACDETDLQQNYMRYAVSGLVGYNIAAYTPRTLEECQQLCSNDTACRTFEYMDQLGQCVLQAVTPMDTPWAWNRGNDLGWDLYQRMCA</sequence>
<dbReference type="Pfam" id="PF00024">
    <property type="entry name" value="PAN_1"/>
    <property type="match status" value="1"/>
</dbReference>
<dbReference type="SUPFAM" id="SSF57414">
    <property type="entry name" value="Hairpin loop containing domain-like"/>
    <property type="match status" value="1"/>
</dbReference>
<name>A0ABD0LMS4_9CAEN</name>
<comment type="caution">
    <text evidence="2">The sequence shown here is derived from an EMBL/GenBank/DDBJ whole genome shotgun (WGS) entry which is preliminary data.</text>
</comment>
<gene>
    <name evidence="2" type="ORF">BaRGS_00007762</name>
</gene>
<evidence type="ECO:0000313" key="3">
    <source>
        <dbReference type="Proteomes" id="UP001519460"/>
    </source>
</evidence>
<organism evidence="2 3">
    <name type="scientific">Batillaria attramentaria</name>
    <dbReference type="NCBI Taxonomy" id="370345"/>
    <lineage>
        <taxon>Eukaryota</taxon>
        <taxon>Metazoa</taxon>
        <taxon>Spiralia</taxon>
        <taxon>Lophotrochozoa</taxon>
        <taxon>Mollusca</taxon>
        <taxon>Gastropoda</taxon>
        <taxon>Caenogastropoda</taxon>
        <taxon>Sorbeoconcha</taxon>
        <taxon>Cerithioidea</taxon>
        <taxon>Batillariidae</taxon>
        <taxon>Batillaria</taxon>
    </lineage>
</organism>
<evidence type="ECO:0000259" key="1">
    <source>
        <dbReference type="PROSITE" id="PS50948"/>
    </source>
</evidence>
<keyword evidence="3" id="KW-1185">Reference proteome</keyword>
<proteinExistence type="predicted"/>
<dbReference type="InterPro" id="IPR003609">
    <property type="entry name" value="Pan_app"/>
</dbReference>
<dbReference type="EMBL" id="JACVVK020000034">
    <property type="protein sequence ID" value="KAK7500882.1"/>
    <property type="molecule type" value="Genomic_DNA"/>
</dbReference>
<protein>
    <recommendedName>
        <fullName evidence="1">Apple domain-containing protein</fullName>
    </recommendedName>
</protein>
<accession>A0ABD0LMS4</accession>
<reference evidence="2 3" key="1">
    <citation type="journal article" date="2023" name="Sci. Data">
        <title>Genome assembly of the Korean intertidal mud-creeper Batillaria attramentaria.</title>
        <authorList>
            <person name="Patra A.K."/>
            <person name="Ho P.T."/>
            <person name="Jun S."/>
            <person name="Lee S.J."/>
            <person name="Kim Y."/>
            <person name="Won Y.J."/>
        </authorList>
    </citation>
    <scope>NUCLEOTIDE SEQUENCE [LARGE SCALE GENOMIC DNA]</scope>
    <source>
        <strain evidence="2">Wonlab-2016</strain>
    </source>
</reference>
<evidence type="ECO:0000313" key="2">
    <source>
        <dbReference type="EMBL" id="KAK7500882.1"/>
    </source>
</evidence>
<feature type="domain" description="Apple" evidence="1">
    <location>
        <begin position="10"/>
        <end position="94"/>
    </location>
</feature>
<dbReference type="Gene3D" id="3.50.4.10">
    <property type="entry name" value="Hepatocyte Growth Factor"/>
    <property type="match status" value="1"/>
</dbReference>
<dbReference type="Proteomes" id="UP001519460">
    <property type="component" value="Unassembled WGS sequence"/>
</dbReference>
<dbReference type="PROSITE" id="PS50948">
    <property type="entry name" value="PAN"/>
    <property type="match status" value="1"/>
</dbReference>